<feature type="compositionally biased region" description="Basic and acidic residues" evidence="1">
    <location>
        <begin position="880"/>
        <end position="914"/>
    </location>
</feature>
<feature type="compositionally biased region" description="Basic and acidic residues" evidence="1">
    <location>
        <begin position="728"/>
        <end position="749"/>
    </location>
</feature>
<gene>
    <name evidence="5" type="ORF">D5F01_LYC06252</name>
</gene>
<comment type="caution">
    <text evidence="5">The sequence shown here is derived from an EMBL/GenBank/DDBJ whole genome shotgun (WGS) entry which is preliminary data.</text>
</comment>
<evidence type="ECO:0000256" key="3">
    <source>
        <dbReference type="SAM" id="SignalP"/>
    </source>
</evidence>
<dbReference type="EMBL" id="REGW02000006">
    <property type="protein sequence ID" value="KAE8295326.1"/>
    <property type="molecule type" value="Genomic_DNA"/>
</dbReference>
<name>A0A6G0IVQ5_LARCR</name>
<feature type="compositionally biased region" description="Basic and acidic residues" evidence="1">
    <location>
        <begin position="950"/>
        <end position="966"/>
    </location>
</feature>
<proteinExistence type="predicted"/>
<protein>
    <submittedName>
        <fullName evidence="5">Sperm surface protein Sp17 Sperm autoantigenic protein 17</fullName>
    </submittedName>
</protein>
<feature type="compositionally biased region" description="Acidic residues" evidence="1">
    <location>
        <begin position="915"/>
        <end position="927"/>
    </location>
</feature>
<dbReference type="SMART" id="SM00015">
    <property type="entry name" value="IQ"/>
    <property type="match status" value="1"/>
</dbReference>
<feature type="compositionally biased region" description="Basic and acidic residues" evidence="1">
    <location>
        <begin position="465"/>
        <end position="475"/>
    </location>
</feature>
<dbReference type="PANTHER" id="PTHR10699">
    <property type="entry name" value="NEUROMODULIN"/>
    <property type="match status" value="1"/>
</dbReference>
<evidence type="ECO:0000256" key="1">
    <source>
        <dbReference type="SAM" id="MobiDB-lite"/>
    </source>
</evidence>
<keyword evidence="2" id="KW-0812">Transmembrane</keyword>
<feature type="region of interest" description="Disordered" evidence="1">
    <location>
        <begin position="562"/>
        <end position="966"/>
    </location>
</feature>
<feature type="signal peptide" evidence="3">
    <location>
        <begin position="1"/>
        <end position="21"/>
    </location>
</feature>
<feature type="region of interest" description="Disordered" evidence="1">
    <location>
        <begin position="508"/>
        <end position="548"/>
    </location>
</feature>
<dbReference type="PROSITE" id="PS50096">
    <property type="entry name" value="IQ"/>
    <property type="match status" value="1"/>
</dbReference>
<feature type="compositionally biased region" description="Polar residues" evidence="1">
    <location>
        <begin position="788"/>
        <end position="797"/>
    </location>
</feature>
<organism evidence="5 6">
    <name type="scientific">Larimichthys crocea</name>
    <name type="common">Large yellow croaker</name>
    <name type="synonym">Pseudosciaena crocea</name>
    <dbReference type="NCBI Taxonomy" id="215358"/>
    <lineage>
        <taxon>Eukaryota</taxon>
        <taxon>Metazoa</taxon>
        <taxon>Chordata</taxon>
        <taxon>Craniata</taxon>
        <taxon>Vertebrata</taxon>
        <taxon>Euteleostomi</taxon>
        <taxon>Actinopterygii</taxon>
        <taxon>Neopterygii</taxon>
        <taxon>Teleostei</taxon>
        <taxon>Neoteleostei</taxon>
        <taxon>Acanthomorphata</taxon>
        <taxon>Eupercaria</taxon>
        <taxon>Sciaenidae</taxon>
        <taxon>Larimichthys</taxon>
    </lineage>
</organism>
<accession>A0A6G0IVQ5</accession>
<evidence type="ECO:0000313" key="6">
    <source>
        <dbReference type="Proteomes" id="UP000424527"/>
    </source>
</evidence>
<feature type="compositionally biased region" description="Basic and acidic residues" evidence="1">
    <location>
        <begin position="854"/>
        <end position="870"/>
    </location>
</feature>
<dbReference type="GO" id="GO:0005516">
    <property type="term" value="F:calmodulin binding"/>
    <property type="evidence" value="ECO:0007669"/>
    <property type="project" value="TreeGrafter"/>
</dbReference>
<dbReference type="CDD" id="cd12100">
    <property type="entry name" value="DD_CABYR_SP17"/>
    <property type="match status" value="1"/>
</dbReference>
<dbReference type="CDD" id="cd23767">
    <property type="entry name" value="IQCD"/>
    <property type="match status" value="1"/>
</dbReference>
<sequence>MMIHIHFTLLFLWVTKDFVSSVNMKIPIDFLTVALGDSLTLNCTYNCSSGFVRGCWSKVLDNSGCHRTRVSLRHSMYSVSSLSNLSTEDIKNYTCYSEDTDDIRLPQKTERIVLLRLQGQTKAPNFTVTPKTETKNASFPAKPKDSNGGEFIGIKVLATVTVAVATVLAALAIYLWLSRSKQCWNCKGEPVVSRSGSPLPPHSVVSPVKGPLVTQSERVTLRIPTPDNESDTEVPYADIMITVRGVSTPELTQVCYLTPGDQKERWGDESRSHLQASRSADRLHVLQAREVSRKMSTNSEYAVITTSREITDLKMSVPFSNTHLRVPRGFGTILEGLAREVLRDQPEDIPKYAANYFEVLLKQREDSGMDPAEWAAQLEDRFYNNHAFKARGSTPKNVPATEETTSNTGGGEEEKHDITEKHSILTEKELSEEESVHKLQDTDVQPDELSGTDEEEDETITTFDQVDRAANEKDISSVPDQDIPQSELEASDLLSFRGISNVDVCAQELAEDEEGDNQETAGVDKEIVDSEEEEKNEDEEPVEVLPYSGLADVDVCATELAGAGRKVEEDTAEDDTHIAEEEISEPKETVIQSSLFQSEPPEGNQQVTEDQAETTKEEEGTETSTGRIHESLTQVEGGLDSSVIPKEDSLVEISFEDVPEAEQISEKQPEEEDSVEVFQTDILEMQQEEESKEVGLETDQNISDTQDHEEPEMPTSEADEENPEDETDNKNEDNEKKSEGEIHQIKSEDADLNEDGTTDTIGGDTEDIHTEGYSEVEDQEINDGGAENHSSQVTQSNTSTAALEAESETLEAQRLPEENEESQTTLAESQPEDTEVEKEVTSEETILGAGGLVQEEKIDSEKDAVGEESRISPSQTADRAAADHLEEERPLESEKDSTEPEGDSGDKEDCSRPQEEEDIMDIPLDDPEANRAAAKIQAGFRGHMTRKKMKPEDKAEGEERQEDRGQ</sequence>
<feature type="compositionally biased region" description="Basic and acidic residues" evidence="1">
    <location>
        <begin position="565"/>
        <end position="588"/>
    </location>
</feature>
<keyword evidence="3" id="KW-0732">Signal</keyword>
<evidence type="ECO:0000259" key="4">
    <source>
        <dbReference type="SMART" id="SM00394"/>
    </source>
</evidence>
<dbReference type="Gene3D" id="1.20.890.10">
    <property type="entry name" value="cAMP-dependent protein kinase regulatory subunit, dimerization-anchoring domain"/>
    <property type="match status" value="1"/>
</dbReference>
<dbReference type="Pfam" id="PF00612">
    <property type="entry name" value="IQ"/>
    <property type="match status" value="1"/>
</dbReference>
<feature type="region of interest" description="Disordered" evidence="1">
    <location>
        <begin position="389"/>
        <end position="485"/>
    </location>
</feature>
<feature type="compositionally biased region" description="Basic and acidic residues" evidence="1">
    <location>
        <begin position="412"/>
        <end position="441"/>
    </location>
</feature>
<dbReference type="InterPro" id="IPR047579">
    <property type="entry name" value="DD_CABYR_SP17"/>
</dbReference>
<feature type="domain" description="RIIa" evidence="4">
    <location>
        <begin position="328"/>
        <end position="365"/>
    </location>
</feature>
<feature type="compositionally biased region" description="Acidic residues" evidence="1">
    <location>
        <begin position="444"/>
        <end position="459"/>
    </location>
</feature>
<dbReference type="Pfam" id="PF02197">
    <property type="entry name" value="RIIa"/>
    <property type="match status" value="1"/>
</dbReference>
<dbReference type="AlphaFoldDB" id="A0A6G0IVQ5"/>
<keyword evidence="2" id="KW-0472">Membrane</keyword>
<dbReference type="SMART" id="SM00394">
    <property type="entry name" value="RIIa"/>
    <property type="match status" value="1"/>
</dbReference>
<dbReference type="SUPFAM" id="SSF48726">
    <property type="entry name" value="Immunoglobulin"/>
    <property type="match status" value="1"/>
</dbReference>
<dbReference type="PANTHER" id="PTHR10699:SF11">
    <property type="entry name" value="IGLOO, ISOFORM A"/>
    <property type="match status" value="1"/>
</dbReference>
<feature type="transmembrane region" description="Helical" evidence="2">
    <location>
        <begin position="152"/>
        <end position="177"/>
    </location>
</feature>
<dbReference type="Proteomes" id="UP000424527">
    <property type="component" value="Unassembled WGS sequence"/>
</dbReference>
<dbReference type="InterPro" id="IPR003117">
    <property type="entry name" value="cAMP_dep_PK_reg_su_I/II_a/b"/>
</dbReference>
<dbReference type="SUPFAM" id="SSF47391">
    <property type="entry name" value="Dimerization-anchoring domain of cAMP-dependent PK regulatory subunit"/>
    <property type="match status" value="1"/>
</dbReference>
<dbReference type="InterPro" id="IPR036179">
    <property type="entry name" value="Ig-like_dom_sf"/>
</dbReference>
<feature type="compositionally biased region" description="Acidic residues" evidence="1">
    <location>
        <begin position="529"/>
        <end position="542"/>
    </location>
</feature>
<keyword evidence="2" id="KW-1133">Transmembrane helix</keyword>
<keyword evidence="6" id="KW-1185">Reference proteome</keyword>
<evidence type="ECO:0000256" key="2">
    <source>
        <dbReference type="SAM" id="Phobius"/>
    </source>
</evidence>
<evidence type="ECO:0000313" key="5">
    <source>
        <dbReference type="EMBL" id="KAE8295326.1"/>
    </source>
</evidence>
<feature type="chain" id="PRO_5026148188" evidence="3">
    <location>
        <begin position="22"/>
        <end position="966"/>
    </location>
</feature>
<dbReference type="InterPro" id="IPR000048">
    <property type="entry name" value="IQ_motif_EF-hand-BS"/>
</dbReference>
<reference evidence="5 6" key="1">
    <citation type="submission" date="2019-07" db="EMBL/GenBank/DDBJ databases">
        <title>Chromosome genome assembly for large yellow croaker.</title>
        <authorList>
            <person name="Xiao S."/>
        </authorList>
    </citation>
    <scope>NUCLEOTIDE SEQUENCE [LARGE SCALE GENOMIC DNA]</scope>
    <source>
        <strain evidence="5">JMULYC20181020</strain>
        <tissue evidence="5">Muscle</tissue>
    </source>
</reference>
<feature type="compositionally biased region" description="Acidic residues" evidence="1">
    <location>
        <begin position="707"/>
        <end position="727"/>
    </location>
</feature>
<feature type="compositionally biased region" description="Polar residues" evidence="1">
    <location>
        <begin position="590"/>
        <end position="609"/>
    </location>
</feature>